<comment type="function">
    <text evidence="10">May be a cell surface adhesion protein.</text>
</comment>
<feature type="compositionally biased region" description="Polar residues" evidence="11">
    <location>
        <begin position="242"/>
        <end position="256"/>
    </location>
</feature>
<organism evidence="15 16">
    <name type="scientific">Rhynchospora tenuis</name>
    <dbReference type="NCBI Taxonomy" id="198213"/>
    <lineage>
        <taxon>Eukaryota</taxon>
        <taxon>Viridiplantae</taxon>
        <taxon>Streptophyta</taxon>
        <taxon>Embryophyta</taxon>
        <taxon>Tracheophyta</taxon>
        <taxon>Spermatophyta</taxon>
        <taxon>Magnoliopsida</taxon>
        <taxon>Liliopsida</taxon>
        <taxon>Poales</taxon>
        <taxon>Cyperaceae</taxon>
        <taxon>Cyperoideae</taxon>
        <taxon>Rhynchosporeae</taxon>
        <taxon>Rhynchospora</taxon>
    </lineage>
</organism>
<evidence type="ECO:0000256" key="1">
    <source>
        <dbReference type="ARBA" id="ARBA00004609"/>
    </source>
</evidence>
<comment type="subcellular location">
    <subcellularLocation>
        <location evidence="1">Cell membrane</location>
        <topology evidence="1">Lipid-anchor</topology>
        <topology evidence="1">GPI-anchor</topology>
    </subcellularLocation>
</comment>
<accession>A0AAD5ZEZ4</accession>
<evidence type="ECO:0000256" key="11">
    <source>
        <dbReference type="SAM" id="MobiDB-lite"/>
    </source>
</evidence>
<gene>
    <name evidence="15" type="ORF">LUZ61_000184</name>
</gene>
<proteinExistence type="inferred from homology"/>
<feature type="chain" id="PRO_5042085371" description="FAS1 domain-containing protein" evidence="13">
    <location>
        <begin position="37"/>
        <end position="344"/>
    </location>
</feature>
<protein>
    <recommendedName>
        <fullName evidence="14">FAS1 domain-containing protein</fullName>
    </recommendedName>
</protein>
<feature type="compositionally biased region" description="Polar residues" evidence="11">
    <location>
        <begin position="267"/>
        <end position="301"/>
    </location>
</feature>
<dbReference type="SUPFAM" id="SSF82153">
    <property type="entry name" value="FAS1 domain"/>
    <property type="match status" value="1"/>
</dbReference>
<feature type="transmembrane region" description="Helical" evidence="12">
    <location>
        <begin position="322"/>
        <end position="343"/>
    </location>
</feature>
<keyword evidence="12" id="KW-1133">Transmembrane helix</keyword>
<evidence type="ECO:0000256" key="2">
    <source>
        <dbReference type="ARBA" id="ARBA00007843"/>
    </source>
</evidence>
<evidence type="ECO:0000256" key="8">
    <source>
        <dbReference type="ARBA" id="ARBA00023180"/>
    </source>
</evidence>
<evidence type="ECO:0000259" key="14">
    <source>
        <dbReference type="Pfam" id="PF02469"/>
    </source>
</evidence>
<evidence type="ECO:0000256" key="5">
    <source>
        <dbReference type="ARBA" id="ARBA00022729"/>
    </source>
</evidence>
<dbReference type="InterPro" id="IPR036378">
    <property type="entry name" value="FAS1_dom_sf"/>
</dbReference>
<keyword evidence="4" id="KW-0336">GPI-anchor</keyword>
<dbReference type="Proteomes" id="UP001210211">
    <property type="component" value="Unassembled WGS sequence"/>
</dbReference>
<evidence type="ECO:0000256" key="12">
    <source>
        <dbReference type="SAM" id="Phobius"/>
    </source>
</evidence>
<dbReference type="GO" id="GO:0005886">
    <property type="term" value="C:plasma membrane"/>
    <property type="evidence" value="ECO:0007669"/>
    <property type="project" value="UniProtKB-SubCell"/>
</dbReference>
<dbReference type="AlphaFoldDB" id="A0AAD5ZEZ4"/>
<dbReference type="Pfam" id="PF02469">
    <property type="entry name" value="Fasciclin"/>
    <property type="match status" value="1"/>
</dbReference>
<dbReference type="InterPro" id="IPR033254">
    <property type="entry name" value="Plant_FLA"/>
</dbReference>
<evidence type="ECO:0000256" key="10">
    <source>
        <dbReference type="ARBA" id="ARBA00024686"/>
    </source>
</evidence>
<reference evidence="15 16" key="1">
    <citation type="journal article" date="2022" name="Cell">
        <title>Repeat-based holocentromeres influence genome architecture and karyotype evolution.</title>
        <authorList>
            <person name="Hofstatter P.G."/>
            <person name="Thangavel G."/>
            <person name="Lux T."/>
            <person name="Neumann P."/>
            <person name="Vondrak T."/>
            <person name="Novak P."/>
            <person name="Zhang M."/>
            <person name="Costa L."/>
            <person name="Castellani M."/>
            <person name="Scott A."/>
            <person name="Toegelov H."/>
            <person name="Fuchs J."/>
            <person name="Mata-Sucre Y."/>
            <person name="Dias Y."/>
            <person name="Vanzela A.L.L."/>
            <person name="Huettel B."/>
            <person name="Almeida C.C.S."/>
            <person name="Simkova H."/>
            <person name="Souza G."/>
            <person name="Pedrosa-Harand A."/>
            <person name="Macas J."/>
            <person name="Mayer K.F.X."/>
            <person name="Houben A."/>
            <person name="Marques A."/>
        </authorList>
    </citation>
    <scope>NUCLEOTIDE SEQUENCE [LARGE SCALE GENOMIC DNA]</scope>
    <source>
        <strain evidence="15">RhyTen1mFocal</strain>
    </source>
</reference>
<evidence type="ECO:0000256" key="7">
    <source>
        <dbReference type="ARBA" id="ARBA00023136"/>
    </source>
</evidence>
<dbReference type="GO" id="GO:0098552">
    <property type="term" value="C:side of membrane"/>
    <property type="evidence" value="ECO:0007669"/>
    <property type="project" value="UniProtKB-KW"/>
</dbReference>
<evidence type="ECO:0000256" key="13">
    <source>
        <dbReference type="SAM" id="SignalP"/>
    </source>
</evidence>
<keyword evidence="8" id="KW-0325">Glycoprotein</keyword>
<comment type="similarity">
    <text evidence="2">Belongs to the fasciclin-like AGP family.</text>
</comment>
<evidence type="ECO:0000313" key="15">
    <source>
        <dbReference type="EMBL" id="KAJ3696479.1"/>
    </source>
</evidence>
<evidence type="ECO:0000256" key="3">
    <source>
        <dbReference type="ARBA" id="ARBA00022475"/>
    </source>
</evidence>
<dbReference type="EMBL" id="JAMRDG010000001">
    <property type="protein sequence ID" value="KAJ3696479.1"/>
    <property type="molecule type" value="Genomic_DNA"/>
</dbReference>
<dbReference type="FunFam" id="2.30.180.10:FF:000015">
    <property type="entry name" value="Fasciclin-like arabinogalactan protein 3"/>
    <property type="match status" value="1"/>
</dbReference>
<name>A0AAD5ZEZ4_9POAL</name>
<evidence type="ECO:0000313" key="16">
    <source>
        <dbReference type="Proteomes" id="UP001210211"/>
    </source>
</evidence>
<keyword evidence="12" id="KW-0812">Transmembrane</keyword>
<feature type="signal peptide" evidence="13">
    <location>
        <begin position="1"/>
        <end position="36"/>
    </location>
</feature>
<keyword evidence="16" id="KW-1185">Reference proteome</keyword>
<keyword evidence="6" id="KW-0654">Proteoglycan</keyword>
<sequence>MISTPHVSAPHFCTNTMAPKSLVALFFSLLIASSAAFDIVEILTSESENHSTFAKLLTDTKLTDDINSRQTITILALDNTAIGAITSLDSELQKEILSLHIILDYYDPVKLDMLKQKTLLLTTLFQASGQATGQMGFLNFTELPDQTQVFGSAVPGAPLDSTLIGVIAARPYNVSIMAVSKAIIPPGLNGAANRSSPPNSSAQSPSTPSSNATTQEQLNTPPTESTTPSSGNTTAASPAPKESTNAPVSNDTSPPTSAGEDTPPTKGDQTTPTEAPSGNATQTPATAEGSTADTASNSSSPLPADVSEGPGTGGPANKTSSAGILVAHTSLMFIVMGLVLFGAL</sequence>
<evidence type="ECO:0000256" key="6">
    <source>
        <dbReference type="ARBA" id="ARBA00022974"/>
    </source>
</evidence>
<evidence type="ECO:0000256" key="4">
    <source>
        <dbReference type="ARBA" id="ARBA00022622"/>
    </source>
</evidence>
<dbReference type="PANTHER" id="PTHR32382">
    <property type="entry name" value="FASCICLIN-LIKE ARABINOGALACTAN PROTEIN"/>
    <property type="match status" value="1"/>
</dbReference>
<keyword evidence="7 12" id="KW-0472">Membrane</keyword>
<keyword evidence="5 13" id="KW-0732">Signal</keyword>
<evidence type="ECO:0000256" key="9">
    <source>
        <dbReference type="ARBA" id="ARBA00023288"/>
    </source>
</evidence>
<feature type="compositionally biased region" description="Low complexity" evidence="11">
    <location>
        <begin position="191"/>
        <end position="234"/>
    </location>
</feature>
<dbReference type="Gene3D" id="2.30.180.10">
    <property type="entry name" value="FAS1 domain"/>
    <property type="match status" value="1"/>
</dbReference>
<feature type="domain" description="FAS1" evidence="14">
    <location>
        <begin position="49"/>
        <end position="112"/>
    </location>
</feature>
<dbReference type="PANTHER" id="PTHR32382:SF37">
    <property type="entry name" value="OS02G0461000 PROTEIN"/>
    <property type="match status" value="1"/>
</dbReference>
<feature type="region of interest" description="Disordered" evidence="11">
    <location>
        <begin position="190"/>
        <end position="320"/>
    </location>
</feature>
<comment type="caution">
    <text evidence="15">The sequence shown here is derived from an EMBL/GenBank/DDBJ whole genome shotgun (WGS) entry which is preliminary data.</text>
</comment>
<keyword evidence="9" id="KW-0449">Lipoprotein</keyword>
<dbReference type="InterPro" id="IPR000782">
    <property type="entry name" value="FAS1_domain"/>
</dbReference>
<keyword evidence="3" id="KW-1003">Cell membrane</keyword>